<dbReference type="GO" id="GO:0055088">
    <property type="term" value="P:lipid homeostasis"/>
    <property type="evidence" value="ECO:0007669"/>
    <property type="project" value="TreeGrafter"/>
</dbReference>
<name>A0A369J3J5_HYPMA</name>
<evidence type="ECO:0000256" key="1">
    <source>
        <dbReference type="SAM" id="Phobius"/>
    </source>
</evidence>
<evidence type="ECO:0000313" key="3">
    <source>
        <dbReference type="Proteomes" id="UP000076154"/>
    </source>
</evidence>
<feature type="transmembrane region" description="Helical" evidence="1">
    <location>
        <begin position="145"/>
        <end position="168"/>
    </location>
</feature>
<dbReference type="PANTHER" id="PTHR13439:SF72">
    <property type="entry name" value="TLC DOMAIN-CONTAINING PROTEIN"/>
    <property type="match status" value="1"/>
</dbReference>
<keyword evidence="1" id="KW-0472">Membrane</keyword>
<dbReference type="PANTHER" id="PTHR13439">
    <property type="entry name" value="CT120 PROTEIN"/>
    <property type="match status" value="1"/>
</dbReference>
<dbReference type="STRING" id="39966.A0A369J3J5"/>
<keyword evidence="1" id="KW-0812">Transmembrane</keyword>
<keyword evidence="1" id="KW-1133">Transmembrane helix</keyword>
<dbReference type="GO" id="GO:0005783">
    <property type="term" value="C:endoplasmic reticulum"/>
    <property type="evidence" value="ECO:0007669"/>
    <property type="project" value="TreeGrafter"/>
</dbReference>
<dbReference type="AlphaFoldDB" id="A0A369J3J5"/>
<dbReference type="EMBL" id="LUEZ02000124">
    <property type="protein sequence ID" value="RDB16601.1"/>
    <property type="molecule type" value="Genomic_DNA"/>
</dbReference>
<proteinExistence type="predicted"/>
<protein>
    <recommendedName>
        <fullName evidence="4">TLC domain-containing protein</fullName>
    </recommendedName>
</protein>
<reference evidence="2" key="1">
    <citation type="submission" date="2018-04" db="EMBL/GenBank/DDBJ databases">
        <title>Whole genome sequencing of Hypsizygus marmoreus.</title>
        <authorList>
            <person name="Choi I.-G."/>
            <person name="Min B."/>
            <person name="Kim J.-G."/>
            <person name="Kim S."/>
            <person name="Oh Y.-L."/>
            <person name="Kong W.-S."/>
            <person name="Park H."/>
            <person name="Jeong J."/>
            <person name="Song E.-S."/>
        </authorList>
    </citation>
    <scope>NUCLEOTIDE SEQUENCE [LARGE SCALE GENOMIC DNA]</scope>
    <source>
        <strain evidence="2">51987-8</strain>
    </source>
</reference>
<dbReference type="InParanoid" id="A0A369J3J5"/>
<sequence length="369" mass="41661">MMIMDAIMSMFHAIDTTLLHDSILRFTSSTLFLSFLGLVLAFHLLVSTHATTRQTSWILTTITSGIMSLASLPFLWDYISKGGSVKYIRTLPAFAVAMNRFFQAYLAADLTIGSIYYRSSISLLEGWVHHAIYILVVELAIRQSWAHIFCLCASMEIPTFVLGISTLYPRLRNNILFATSFFMTRICLHIILGISYFFTENRVHATGGSIIPALLLTLILPLHVMWFVGCVKGFIRRAAQKRSAQLTPSVFALNIVPSATNFPSTAMKPISQSTFTFPPSLPTRHNFRLRLSHRRQSFERAFRSLRLDFLELPSVASQRVFSSRKVLAYLPPRETVFGYVGLGRKNDPQFKMTTDVPDIDKSGTRVPVM</sequence>
<evidence type="ECO:0008006" key="4">
    <source>
        <dbReference type="Google" id="ProtNLM"/>
    </source>
</evidence>
<feature type="transmembrane region" description="Helical" evidence="1">
    <location>
        <begin position="57"/>
        <end position="79"/>
    </location>
</feature>
<evidence type="ECO:0000313" key="2">
    <source>
        <dbReference type="EMBL" id="RDB16601.1"/>
    </source>
</evidence>
<feature type="transmembrane region" description="Helical" evidence="1">
    <location>
        <begin position="210"/>
        <end position="235"/>
    </location>
</feature>
<accession>A0A369J3J5</accession>
<organism evidence="2 3">
    <name type="scientific">Hypsizygus marmoreus</name>
    <name type="common">White beech mushroom</name>
    <name type="synonym">Agaricus marmoreus</name>
    <dbReference type="NCBI Taxonomy" id="39966"/>
    <lineage>
        <taxon>Eukaryota</taxon>
        <taxon>Fungi</taxon>
        <taxon>Dikarya</taxon>
        <taxon>Basidiomycota</taxon>
        <taxon>Agaricomycotina</taxon>
        <taxon>Agaricomycetes</taxon>
        <taxon>Agaricomycetidae</taxon>
        <taxon>Agaricales</taxon>
        <taxon>Tricholomatineae</taxon>
        <taxon>Lyophyllaceae</taxon>
        <taxon>Hypsizygus</taxon>
    </lineage>
</organism>
<comment type="caution">
    <text evidence="2">The sequence shown here is derived from an EMBL/GenBank/DDBJ whole genome shotgun (WGS) entry which is preliminary data.</text>
</comment>
<gene>
    <name evidence="2" type="ORF">Hypma_002800</name>
</gene>
<dbReference type="Proteomes" id="UP000076154">
    <property type="component" value="Unassembled WGS sequence"/>
</dbReference>
<feature type="transmembrane region" description="Helical" evidence="1">
    <location>
        <begin position="175"/>
        <end position="198"/>
    </location>
</feature>
<dbReference type="InterPro" id="IPR050846">
    <property type="entry name" value="TLCD"/>
</dbReference>
<dbReference type="OrthoDB" id="341353at2759"/>
<keyword evidence="3" id="KW-1185">Reference proteome</keyword>